<dbReference type="SMART" id="SM01372">
    <property type="entry name" value="E2F_TDP"/>
    <property type="match status" value="1"/>
</dbReference>
<feature type="region of interest" description="Disordered" evidence="6">
    <location>
        <begin position="1"/>
        <end position="46"/>
    </location>
</feature>
<dbReference type="CDD" id="cd14660">
    <property type="entry name" value="E2F_DD"/>
    <property type="match status" value="1"/>
</dbReference>
<dbReference type="SUPFAM" id="SSF46785">
    <property type="entry name" value="Winged helix' DNA-binding domain"/>
    <property type="match status" value="1"/>
</dbReference>
<dbReference type="InterPro" id="IPR037241">
    <property type="entry name" value="E2F-DP_heterodim"/>
</dbReference>
<evidence type="ECO:0000256" key="5">
    <source>
        <dbReference type="RuleBase" id="RU003796"/>
    </source>
</evidence>
<dbReference type="FunFam" id="1.10.10.10:FF:000008">
    <property type="entry name" value="E2F transcription factor 1"/>
    <property type="match status" value="1"/>
</dbReference>
<evidence type="ECO:0000256" key="6">
    <source>
        <dbReference type="SAM" id="MobiDB-lite"/>
    </source>
</evidence>
<dbReference type="InterPro" id="IPR036388">
    <property type="entry name" value="WH-like_DNA-bd_sf"/>
</dbReference>
<dbReference type="Gene3D" id="1.10.10.10">
    <property type="entry name" value="Winged helix-like DNA-binding domain superfamily/Winged helix DNA-binding domain"/>
    <property type="match status" value="1"/>
</dbReference>
<dbReference type="InterPro" id="IPR003316">
    <property type="entry name" value="E2F_WHTH_DNA-bd_dom"/>
</dbReference>
<keyword evidence="9" id="KW-1185">Reference proteome</keyword>
<dbReference type="GO" id="GO:0000981">
    <property type="term" value="F:DNA-binding transcription factor activity, RNA polymerase II-specific"/>
    <property type="evidence" value="ECO:0007669"/>
    <property type="project" value="TreeGrafter"/>
</dbReference>
<feature type="domain" description="E2F/DP family winged-helix DNA-binding" evidence="7">
    <location>
        <begin position="91"/>
        <end position="156"/>
    </location>
</feature>
<evidence type="ECO:0000256" key="3">
    <source>
        <dbReference type="ARBA" id="ARBA00023125"/>
    </source>
</evidence>
<organism evidence="8 9">
    <name type="scientific">Holothuria leucospilota</name>
    <name type="common">Black long sea cucumber</name>
    <name type="synonym">Mertensiothuria leucospilota</name>
    <dbReference type="NCBI Taxonomy" id="206669"/>
    <lineage>
        <taxon>Eukaryota</taxon>
        <taxon>Metazoa</taxon>
        <taxon>Echinodermata</taxon>
        <taxon>Eleutherozoa</taxon>
        <taxon>Echinozoa</taxon>
        <taxon>Holothuroidea</taxon>
        <taxon>Aspidochirotacea</taxon>
        <taxon>Aspidochirotida</taxon>
        <taxon>Holothuriidae</taxon>
        <taxon>Holothuria</taxon>
    </lineage>
</organism>
<keyword evidence="3 5" id="KW-0238">DNA-binding</keyword>
<evidence type="ECO:0000313" key="8">
    <source>
        <dbReference type="EMBL" id="KAJ8020165.1"/>
    </source>
</evidence>
<evidence type="ECO:0000256" key="4">
    <source>
        <dbReference type="ARBA" id="ARBA00023163"/>
    </source>
</evidence>
<comment type="caution">
    <text evidence="8">The sequence shown here is derived from an EMBL/GenBank/DDBJ whole genome shotgun (WGS) entry which is preliminary data.</text>
</comment>
<comment type="similarity">
    <text evidence="1 5">Belongs to the E2F/DP family.</text>
</comment>
<feature type="region of interest" description="Disordered" evidence="6">
    <location>
        <begin position="209"/>
        <end position="232"/>
    </location>
</feature>
<dbReference type="Pfam" id="PF02319">
    <property type="entry name" value="WHD_E2F_TDP"/>
    <property type="match status" value="1"/>
</dbReference>
<dbReference type="OrthoDB" id="1743261at2759"/>
<protein>
    <submittedName>
        <fullName evidence="8">Transcription factor E2F3</fullName>
    </submittedName>
</protein>
<gene>
    <name evidence="8" type="ORF">HOLleu_39683</name>
</gene>
<keyword evidence="2 5" id="KW-0805">Transcription regulation</keyword>
<dbReference type="PANTHER" id="PTHR12081">
    <property type="entry name" value="TRANSCRIPTION FACTOR E2F"/>
    <property type="match status" value="1"/>
</dbReference>
<reference evidence="8" key="1">
    <citation type="submission" date="2021-10" db="EMBL/GenBank/DDBJ databases">
        <title>Tropical sea cucumber genome reveals ecological adaptation and Cuvierian tubules defense mechanism.</title>
        <authorList>
            <person name="Chen T."/>
        </authorList>
    </citation>
    <scope>NUCLEOTIDE SEQUENCE</scope>
    <source>
        <strain evidence="8">Nanhai2018</strain>
        <tissue evidence="8">Muscle</tissue>
    </source>
</reference>
<feature type="region of interest" description="Disordered" evidence="6">
    <location>
        <begin position="63"/>
        <end position="90"/>
    </location>
</feature>
<keyword evidence="5" id="KW-0539">Nucleus</keyword>
<dbReference type="InterPro" id="IPR015633">
    <property type="entry name" value="E2F"/>
</dbReference>
<evidence type="ECO:0000256" key="2">
    <source>
        <dbReference type="ARBA" id="ARBA00023015"/>
    </source>
</evidence>
<evidence type="ECO:0000259" key="7">
    <source>
        <dbReference type="SMART" id="SM01372"/>
    </source>
</evidence>
<dbReference type="SUPFAM" id="SSF144074">
    <property type="entry name" value="E2F-DP heterodimerization region"/>
    <property type="match status" value="1"/>
</dbReference>
<comment type="subcellular location">
    <subcellularLocation>
        <location evidence="5">Nucleus</location>
    </subcellularLocation>
</comment>
<evidence type="ECO:0000256" key="1">
    <source>
        <dbReference type="ARBA" id="ARBA00010940"/>
    </source>
</evidence>
<dbReference type="GO" id="GO:0000978">
    <property type="term" value="F:RNA polymerase II cis-regulatory region sequence-specific DNA binding"/>
    <property type="evidence" value="ECO:0007669"/>
    <property type="project" value="InterPro"/>
</dbReference>
<dbReference type="InterPro" id="IPR036390">
    <property type="entry name" value="WH_DNA-bd_sf"/>
</dbReference>
<dbReference type="EMBL" id="JAIZAY010000022">
    <property type="protein sequence ID" value="KAJ8020165.1"/>
    <property type="molecule type" value="Genomic_DNA"/>
</dbReference>
<dbReference type="AlphaFoldDB" id="A0A9Q1BB43"/>
<sequence>MTRIHPGIQDQEQDLIDVVGYTPESAQSKTNRPLLGRPPAKRKLQMGESASKLIQDVENILDFKTPSPPKQRKKVVRSSPKGQKSPLEKSRYETSLGLLTKRFVSLLRAAPDGILDLNKAAEQLSVQKRRIYDITNVLEGIKLISKRHKNNIEWNIKSFEDQTVIAIKAPPETKLEVPDPREGIQIWLKSTRGQIEVYLCPEECKKDSDILSDSDNSSPPKESDRAMKVNSLEDDDLATLERNLLLTEDQHSLHEEDFVPLSPPAVDDYLFSLGENEGISDLFDSIFES</sequence>
<name>A0A9Q1BB43_HOLLE</name>
<evidence type="ECO:0000313" key="9">
    <source>
        <dbReference type="Proteomes" id="UP001152320"/>
    </source>
</evidence>
<dbReference type="GO" id="GO:0046983">
    <property type="term" value="F:protein dimerization activity"/>
    <property type="evidence" value="ECO:0007669"/>
    <property type="project" value="InterPro"/>
</dbReference>
<dbReference type="PANTHER" id="PTHR12081:SF107">
    <property type="entry name" value="E2E3"/>
    <property type="match status" value="1"/>
</dbReference>
<keyword evidence="4 5" id="KW-0804">Transcription</keyword>
<accession>A0A9Q1BB43</accession>
<dbReference type="InterPro" id="IPR032198">
    <property type="entry name" value="E2F_CC-MB"/>
</dbReference>
<proteinExistence type="inferred from homology"/>
<dbReference type="Proteomes" id="UP001152320">
    <property type="component" value="Chromosome 22"/>
</dbReference>
<dbReference type="GO" id="GO:0090575">
    <property type="term" value="C:RNA polymerase II transcription regulator complex"/>
    <property type="evidence" value="ECO:0007669"/>
    <property type="project" value="TreeGrafter"/>
</dbReference>